<reference evidence="1" key="2">
    <citation type="journal article" date="2015" name="Data Brief">
        <title>Shoot transcriptome of the giant reed, Arundo donax.</title>
        <authorList>
            <person name="Barrero R.A."/>
            <person name="Guerrero F.D."/>
            <person name="Moolhuijzen P."/>
            <person name="Goolsby J.A."/>
            <person name="Tidwell J."/>
            <person name="Bellgard S.E."/>
            <person name="Bellgard M.I."/>
        </authorList>
    </citation>
    <scope>NUCLEOTIDE SEQUENCE</scope>
    <source>
        <tissue evidence="1">Shoot tissue taken approximately 20 cm above the soil surface</tissue>
    </source>
</reference>
<accession>A0A0A9EJD3</accession>
<evidence type="ECO:0000313" key="1">
    <source>
        <dbReference type="EMBL" id="JAD97985.1"/>
    </source>
</evidence>
<dbReference type="EMBL" id="GBRH01199910">
    <property type="protein sequence ID" value="JAD97985.1"/>
    <property type="molecule type" value="Transcribed_RNA"/>
</dbReference>
<proteinExistence type="predicted"/>
<name>A0A0A9EJD3_ARUDO</name>
<protein>
    <submittedName>
        <fullName evidence="1">Uncharacterized protein</fullName>
    </submittedName>
</protein>
<sequence length="56" mass="6464">MTKTCDQLLLTIHIGVSYFDTLFTIFFLKQGILKPTLENIKLMKIDKSTLPFICNL</sequence>
<organism evidence="1">
    <name type="scientific">Arundo donax</name>
    <name type="common">Giant reed</name>
    <name type="synonym">Donax arundinaceus</name>
    <dbReference type="NCBI Taxonomy" id="35708"/>
    <lineage>
        <taxon>Eukaryota</taxon>
        <taxon>Viridiplantae</taxon>
        <taxon>Streptophyta</taxon>
        <taxon>Embryophyta</taxon>
        <taxon>Tracheophyta</taxon>
        <taxon>Spermatophyta</taxon>
        <taxon>Magnoliopsida</taxon>
        <taxon>Liliopsida</taxon>
        <taxon>Poales</taxon>
        <taxon>Poaceae</taxon>
        <taxon>PACMAD clade</taxon>
        <taxon>Arundinoideae</taxon>
        <taxon>Arundineae</taxon>
        <taxon>Arundo</taxon>
    </lineage>
</organism>
<dbReference type="AlphaFoldDB" id="A0A0A9EJD3"/>
<reference evidence="1" key="1">
    <citation type="submission" date="2014-09" db="EMBL/GenBank/DDBJ databases">
        <authorList>
            <person name="Magalhaes I.L.F."/>
            <person name="Oliveira U."/>
            <person name="Santos F.R."/>
            <person name="Vidigal T.H.D.A."/>
            <person name="Brescovit A.D."/>
            <person name="Santos A.J."/>
        </authorList>
    </citation>
    <scope>NUCLEOTIDE SEQUENCE</scope>
    <source>
        <tissue evidence="1">Shoot tissue taken approximately 20 cm above the soil surface</tissue>
    </source>
</reference>